<evidence type="ECO:0000256" key="1">
    <source>
        <dbReference type="ARBA" id="ARBA00023125"/>
    </source>
</evidence>
<evidence type="ECO:0000259" key="3">
    <source>
        <dbReference type="PROSITE" id="PS50977"/>
    </source>
</evidence>
<dbReference type="GO" id="GO:0000976">
    <property type="term" value="F:transcription cis-regulatory region binding"/>
    <property type="evidence" value="ECO:0007669"/>
    <property type="project" value="TreeGrafter"/>
</dbReference>
<keyword evidence="5" id="KW-1185">Reference proteome</keyword>
<accession>A0A5D0U3Z5</accession>
<feature type="domain" description="HTH tetR-type" evidence="3">
    <location>
        <begin position="17"/>
        <end position="77"/>
    </location>
</feature>
<gene>
    <name evidence="4" type="ORF">FXF65_24570</name>
</gene>
<dbReference type="PANTHER" id="PTHR30055">
    <property type="entry name" value="HTH-TYPE TRANSCRIPTIONAL REGULATOR RUTR"/>
    <property type="match status" value="1"/>
</dbReference>
<evidence type="ECO:0000256" key="2">
    <source>
        <dbReference type="PROSITE-ProRule" id="PRU00335"/>
    </source>
</evidence>
<comment type="caution">
    <text evidence="4">The sequence shown here is derived from an EMBL/GenBank/DDBJ whole genome shotgun (WGS) entry which is preliminary data.</text>
</comment>
<dbReference type="Gene3D" id="1.10.357.10">
    <property type="entry name" value="Tetracycline Repressor, domain 2"/>
    <property type="match status" value="1"/>
</dbReference>
<protein>
    <submittedName>
        <fullName evidence="4">Helix-turn-helix transcriptional regulator</fullName>
    </submittedName>
</protein>
<dbReference type="Pfam" id="PF00440">
    <property type="entry name" value="TetR_N"/>
    <property type="match status" value="1"/>
</dbReference>
<name>A0A5D0U3Z5_9ACTN</name>
<dbReference type="AlphaFoldDB" id="A0A5D0U3Z5"/>
<dbReference type="EMBL" id="VSFF01000009">
    <property type="protein sequence ID" value="TYC12425.1"/>
    <property type="molecule type" value="Genomic_DNA"/>
</dbReference>
<sequence length="197" mass="21399">MVRFSKEATVAERADVVRNRAAVLEAAEALFAREDLDRVTLARVAEAAGVGKATVLRRFGDLGGLVEAVLAPRVGALRDALRTGPPPLGPGAQEGEALHAYLDALLDFVLENRTLIRALEHRRPNAYYANPASQFWIGELESRIHAVHPAADARHLAHVVFTSLRADVIDYLRAEEGMSVERLRAGLHALLPPQPPA</sequence>
<dbReference type="InterPro" id="IPR050109">
    <property type="entry name" value="HTH-type_TetR-like_transc_reg"/>
</dbReference>
<reference evidence="4 5" key="1">
    <citation type="submission" date="2019-08" db="EMBL/GenBank/DDBJ databases">
        <title>Actinomadura sp. nov. CYP1-5 isolated from mountain soil.</title>
        <authorList>
            <person name="Songsumanus A."/>
            <person name="Kuncharoen N."/>
            <person name="Kudo T."/>
            <person name="Yuki M."/>
            <person name="Igarashi Y."/>
            <person name="Tanasupawat S."/>
        </authorList>
    </citation>
    <scope>NUCLEOTIDE SEQUENCE [LARGE SCALE GENOMIC DNA]</scope>
    <source>
        <strain evidence="4 5">GKU157</strain>
    </source>
</reference>
<keyword evidence="1 2" id="KW-0238">DNA-binding</keyword>
<dbReference type="GO" id="GO:0003700">
    <property type="term" value="F:DNA-binding transcription factor activity"/>
    <property type="evidence" value="ECO:0007669"/>
    <property type="project" value="TreeGrafter"/>
</dbReference>
<dbReference type="InterPro" id="IPR001647">
    <property type="entry name" value="HTH_TetR"/>
</dbReference>
<feature type="DNA-binding region" description="H-T-H motif" evidence="2">
    <location>
        <begin position="40"/>
        <end position="59"/>
    </location>
</feature>
<dbReference type="SUPFAM" id="SSF46689">
    <property type="entry name" value="Homeodomain-like"/>
    <property type="match status" value="1"/>
</dbReference>
<dbReference type="Proteomes" id="UP000322634">
    <property type="component" value="Unassembled WGS sequence"/>
</dbReference>
<evidence type="ECO:0000313" key="5">
    <source>
        <dbReference type="Proteomes" id="UP000322634"/>
    </source>
</evidence>
<evidence type="ECO:0000313" key="4">
    <source>
        <dbReference type="EMBL" id="TYC12425.1"/>
    </source>
</evidence>
<dbReference type="PROSITE" id="PS50977">
    <property type="entry name" value="HTH_TETR_2"/>
    <property type="match status" value="1"/>
</dbReference>
<dbReference type="PANTHER" id="PTHR30055:SF209">
    <property type="entry name" value="POSSIBLE TRANSCRIPTIONAL REGULATORY PROTEIN (PROBABLY TETR-FAMILY)"/>
    <property type="match status" value="1"/>
</dbReference>
<organism evidence="4 5">
    <name type="scientific">Actinomadura syzygii</name>
    <dbReference type="NCBI Taxonomy" id="1427538"/>
    <lineage>
        <taxon>Bacteria</taxon>
        <taxon>Bacillati</taxon>
        <taxon>Actinomycetota</taxon>
        <taxon>Actinomycetes</taxon>
        <taxon>Streptosporangiales</taxon>
        <taxon>Thermomonosporaceae</taxon>
        <taxon>Actinomadura</taxon>
    </lineage>
</organism>
<dbReference type="InterPro" id="IPR009057">
    <property type="entry name" value="Homeodomain-like_sf"/>
</dbReference>
<proteinExistence type="predicted"/>
<dbReference type="OrthoDB" id="5190841at2"/>